<organism evidence="4 5">
    <name type="scientific">Undibacterium oligocarboniphilum</name>
    <dbReference type="NCBI Taxonomy" id="666702"/>
    <lineage>
        <taxon>Bacteria</taxon>
        <taxon>Pseudomonadati</taxon>
        <taxon>Pseudomonadota</taxon>
        <taxon>Betaproteobacteria</taxon>
        <taxon>Burkholderiales</taxon>
        <taxon>Oxalobacteraceae</taxon>
        <taxon>Undibacterium</taxon>
    </lineage>
</organism>
<evidence type="ECO:0000313" key="4">
    <source>
        <dbReference type="EMBL" id="NVO77422.1"/>
    </source>
</evidence>
<gene>
    <name evidence="4" type="ORF">HV832_06215</name>
</gene>
<sequence length="157" mass="17092">MKNPLNIRPMTENDAESVSGLMPALGYVASAATIRERFFSIPVGVSDYLFVAEMANEIVGFCHVKGIRRVDSDGYGEILTLVVKVSHQRSGIGRALVQHAVAWIFAIGFSRARLGSGVHRAEAHLFYESLGFTKSRPSCAFELYNKVESAIAQSAIA</sequence>
<dbReference type="InterPro" id="IPR016181">
    <property type="entry name" value="Acyl_CoA_acyltransferase"/>
</dbReference>
<dbReference type="Gene3D" id="3.40.630.30">
    <property type="match status" value="1"/>
</dbReference>
<keyword evidence="2" id="KW-0012">Acyltransferase</keyword>
<protein>
    <submittedName>
        <fullName evidence="4">GNAT family N-acetyltransferase</fullName>
    </submittedName>
</protein>
<dbReference type="EMBL" id="JABXYJ010000003">
    <property type="protein sequence ID" value="NVO77422.1"/>
    <property type="molecule type" value="Genomic_DNA"/>
</dbReference>
<keyword evidence="1 4" id="KW-0808">Transferase</keyword>
<dbReference type="Pfam" id="PF00583">
    <property type="entry name" value="Acetyltransf_1"/>
    <property type="match status" value="1"/>
</dbReference>
<dbReference type="GO" id="GO:0016747">
    <property type="term" value="F:acyltransferase activity, transferring groups other than amino-acyl groups"/>
    <property type="evidence" value="ECO:0007669"/>
    <property type="project" value="InterPro"/>
</dbReference>
<keyword evidence="5" id="KW-1185">Reference proteome</keyword>
<evidence type="ECO:0000313" key="5">
    <source>
        <dbReference type="Proteomes" id="UP000588051"/>
    </source>
</evidence>
<reference evidence="4 5" key="1">
    <citation type="submission" date="2020-06" db="EMBL/GenBank/DDBJ databases">
        <authorList>
            <person name="Qiu C."/>
            <person name="Liu Z."/>
        </authorList>
    </citation>
    <scope>NUCLEOTIDE SEQUENCE [LARGE SCALE GENOMIC DNA]</scope>
    <source>
        <strain evidence="4 5">EM 1</strain>
    </source>
</reference>
<feature type="domain" description="N-acetyltransferase" evidence="3">
    <location>
        <begin position="5"/>
        <end position="148"/>
    </location>
</feature>
<dbReference type="AlphaFoldDB" id="A0A850QAR0"/>
<dbReference type="CDD" id="cd04301">
    <property type="entry name" value="NAT_SF"/>
    <property type="match status" value="1"/>
</dbReference>
<evidence type="ECO:0000256" key="2">
    <source>
        <dbReference type="ARBA" id="ARBA00023315"/>
    </source>
</evidence>
<dbReference type="PANTHER" id="PTHR43877">
    <property type="entry name" value="AMINOALKYLPHOSPHONATE N-ACETYLTRANSFERASE-RELATED-RELATED"/>
    <property type="match status" value="1"/>
</dbReference>
<dbReference type="Proteomes" id="UP000588051">
    <property type="component" value="Unassembled WGS sequence"/>
</dbReference>
<name>A0A850QAR0_9BURK</name>
<accession>A0A850QAR0</accession>
<dbReference type="InterPro" id="IPR000182">
    <property type="entry name" value="GNAT_dom"/>
</dbReference>
<evidence type="ECO:0000259" key="3">
    <source>
        <dbReference type="PROSITE" id="PS51186"/>
    </source>
</evidence>
<dbReference type="InterPro" id="IPR050832">
    <property type="entry name" value="Bact_Acetyltransf"/>
</dbReference>
<comment type="caution">
    <text evidence="4">The sequence shown here is derived from an EMBL/GenBank/DDBJ whole genome shotgun (WGS) entry which is preliminary data.</text>
</comment>
<evidence type="ECO:0000256" key="1">
    <source>
        <dbReference type="ARBA" id="ARBA00022679"/>
    </source>
</evidence>
<proteinExistence type="predicted"/>
<dbReference type="RefSeq" id="WP_176802692.1">
    <property type="nucleotide sequence ID" value="NZ_JABXYJ010000003.1"/>
</dbReference>
<dbReference type="PROSITE" id="PS51186">
    <property type="entry name" value="GNAT"/>
    <property type="match status" value="1"/>
</dbReference>
<dbReference type="SUPFAM" id="SSF55729">
    <property type="entry name" value="Acyl-CoA N-acyltransferases (Nat)"/>
    <property type="match status" value="1"/>
</dbReference>